<dbReference type="Pfam" id="PF01852">
    <property type="entry name" value="START"/>
    <property type="match status" value="1"/>
</dbReference>
<dbReference type="PANTHER" id="PTHR19308:SF14">
    <property type="entry name" value="START DOMAIN-CONTAINING PROTEIN"/>
    <property type="match status" value="1"/>
</dbReference>
<dbReference type="PANTHER" id="PTHR19308">
    <property type="entry name" value="PHOSPHATIDYLCHOLINE TRANSFER PROTEIN"/>
    <property type="match status" value="1"/>
</dbReference>
<feature type="compositionally biased region" description="Polar residues" evidence="1">
    <location>
        <begin position="875"/>
        <end position="888"/>
    </location>
</feature>
<dbReference type="Proteomes" id="UP000238274">
    <property type="component" value="Unassembled WGS sequence"/>
</dbReference>
<evidence type="ECO:0000259" key="2">
    <source>
        <dbReference type="PROSITE" id="PS50848"/>
    </source>
</evidence>
<protein>
    <recommendedName>
        <fullName evidence="2">START domain-containing protein</fullName>
    </recommendedName>
</protein>
<dbReference type="VEuPathDB" id="FungiDB:PSHT_07556"/>
<feature type="compositionally biased region" description="Acidic residues" evidence="1">
    <location>
        <begin position="11"/>
        <end position="27"/>
    </location>
</feature>
<evidence type="ECO:0000313" key="3">
    <source>
        <dbReference type="EMBL" id="POW13906.1"/>
    </source>
</evidence>
<evidence type="ECO:0000256" key="1">
    <source>
        <dbReference type="SAM" id="MobiDB-lite"/>
    </source>
</evidence>
<organism evidence="3 4">
    <name type="scientific">Puccinia striiformis</name>
    <dbReference type="NCBI Taxonomy" id="27350"/>
    <lineage>
        <taxon>Eukaryota</taxon>
        <taxon>Fungi</taxon>
        <taxon>Dikarya</taxon>
        <taxon>Basidiomycota</taxon>
        <taxon>Pucciniomycotina</taxon>
        <taxon>Pucciniomycetes</taxon>
        <taxon>Pucciniales</taxon>
        <taxon>Pucciniaceae</taxon>
        <taxon>Puccinia</taxon>
    </lineage>
</organism>
<feature type="region of interest" description="Disordered" evidence="1">
    <location>
        <begin position="875"/>
        <end position="918"/>
    </location>
</feature>
<sequence length="1015" mass="114003">MALSEYARSEYEEDSEFVLSDEEEEQAEPQTSPIDKPQLEILDNQPQISRSAPSSIISNDATKFINHVDLVMNKIKTLESDNRWHRVLKHRTGVQVYAQKHAKTIGKSKTVPVFKGVGLIKGYSPASVFAVIGSSKLWDEWYEDGNLVENLSDQVSLTYMCMKAGIGTRTRDLSLVEKVEATAEGSIYFCASSVDTPRVPIVPGRIRAHIELNGWVLEPITLPESSAGGGSTTATKVTYYLQVNVNSFVAEAVSKRYLARRPLCITKIDSYLQKYGSPVQLEGISDIEAHPRLGGNRRSYSRNFMSVKQLDSPKDSSFNGDNGSVTTPNSLSSRGMRAHLPSIGSFGQKTRARLPSAASVPSLNRNSSQEPNVRKSTKSIHLDNLPTTINPIVKPQSEQKQEKPPQPQAPPLIDHLEPNHQSPHWNSITQALELFNSYLNDSITNQGDWQSIEDSNSSVRIWLNSNLRKANPSDSEGLFELPIIKSQAILSNVDHPITIEQITSTILSNSSRQNWDQNFEGCSLTGTETGNQILLKNENGFDHQVIFSSMRSIYPHLKHESLFFYDRLVFRYPPSSSSPSKIIILYHSVKDEQDFLNRLENDKSDLNISLLLKEKIMSKCLSKINVSGYVIENINERSSQSSQIRITHLSSLSINLKNQSSSSTSTTPMTTNEVSLPPFLSRLICTNIGNRPYQIHQLIDRFGFFPGFVKWGKGHILFDGDCSDEEFENGTIHWKFHCKLGSSSVEEPTIGSQICWFQWSSKMYPHGIDLSLEPSSDPVVVIVKKVKEFKNTLQFEWLKPSTNVKKIELTETTPTTTSQDQVITLKARRIQSSSDHSSSDDLVIFNGNKSLELVSSNHFLKPSSPLDILPPLVSTPNVTHSENDNVVDSDQVKEKSTTHIEDPSASNLPPPPISDNRISAEKTDLKDKKIPNQIHSNNHHQKQVLVDRNVAIILTKDIVFTRSQVLIFRLFVRDIILNNLYIYINTTTIQQHRTTQIQLSFFRLLEPNRNEKSKG</sequence>
<feature type="region of interest" description="Disordered" evidence="1">
    <location>
        <begin position="1"/>
        <end position="39"/>
    </location>
</feature>
<evidence type="ECO:0000313" key="4">
    <source>
        <dbReference type="Proteomes" id="UP000238274"/>
    </source>
</evidence>
<dbReference type="PROSITE" id="PS50848">
    <property type="entry name" value="START"/>
    <property type="match status" value="1"/>
</dbReference>
<reference evidence="3 4" key="1">
    <citation type="submission" date="2017-12" db="EMBL/GenBank/DDBJ databases">
        <title>Gene loss provides genomic basis for host adaptation in cereal stripe rust fungi.</title>
        <authorList>
            <person name="Xia C."/>
        </authorList>
    </citation>
    <scope>NUCLEOTIDE SEQUENCE [LARGE SCALE GENOMIC DNA]</scope>
    <source>
        <strain evidence="3 4">93TX-2</strain>
    </source>
</reference>
<dbReference type="OrthoDB" id="196858at2759"/>
<accession>A0A2S4VWM1</accession>
<feature type="compositionally biased region" description="Polar residues" evidence="1">
    <location>
        <begin position="315"/>
        <end position="333"/>
    </location>
</feature>
<comment type="caution">
    <text evidence="3">The sequence shown here is derived from an EMBL/GenBank/DDBJ whole genome shotgun (WGS) entry which is preliminary data.</text>
</comment>
<dbReference type="AlphaFoldDB" id="A0A2S4VWM1"/>
<name>A0A2S4VWM1_9BASI</name>
<reference evidence="4" key="3">
    <citation type="journal article" date="2018" name="Mol. Plant Microbe Interact.">
        <title>Genome sequence resources for the wheat stripe rust pathogen (Puccinia striiformis f. sp. tritici) and the barley stripe rust pathogen (Puccinia striiformis f. sp. hordei).</title>
        <authorList>
            <person name="Xia C."/>
            <person name="Wang M."/>
            <person name="Yin C."/>
            <person name="Cornejo O.E."/>
            <person name="Hulbert S.H."/>
            <person name="Chen X."/>
        </authorList>
    </citation>
    <scope>NUCLEOTIDE SEQUENCE [LARGE SCALE GENOMIC DNA]</scope>
    <source>
        <strain evidence="4">93TX-2</strain>
    </source>
</reference>
<dbReference type="SUPFAM" id="SSF55961">
    <property type="entry name" value="Bet v1-like"/>
    <property type="match status" value="1"/>
</dbReference>
<dbReference type="VEuPathDB" id="FungiDB:PSTT_03738"/>
<dbReference type="GO" id="GO:0008289">
    <property type="term" value="F:lipid binding"/>
    <property type="evidence" value="ECO:0007669"/>
    <property type="project" value="InterPro"/>
</dbReference>
<dbReference type="Gene3D" id="3.30.530.20">
    <property type="match status" value="2"/>
</dbReference>
<reference evidence="4" key="2">
    <citation type="journal article" date="2018" name="BMC Genomics">
        <title>Genomic insights into host adaptation between the wheat stripe rust pathogen (Puccinia striiformis f. sp. tritici) and the barley stripe rust pathogen (Puccinia striiformis f. sp. hordei).</title>
        <authorList>
            <person name="Xia C."/>
            <person name="Wang M."/>
            <person name="Yin C."/>
            <person name="Cornejo O.E."/>
            <person name="Hulbert S.H."/>
            <person name="Chen X."/>
        </authorList>
    </citation>
    <scope>NUCLEOTIDE SEQUENCE [LARGE SCALE GENOMIC DNA]</scope>
    <source>
        <strain evidence="4">93TX-2</strain>
    </source>
</reference>
<proteinExistence type="predicted"/>
<dbReference type="CDD" id="cd00177">
    <property type="entry name" value="START"/>
    <property type="match status" value="1"/>
</dbReference>
<feature type="domain" description="START" evidence="2">
    <location>
        <begin position="80"/>
        <end position="260"/>
    </location>
</feature>
<dbReference type="EMBL" id="PKSM01000094">
    <property type="protein sequence ID" value="POW13906.1"/>
    <property type="molecule type" value="Genomic_DNA"/>
</dbReference>
<dbReference type="InterPro" id="IPR051213">
    <property type="entry name" value="START_lipid_transfer"/>
</dbReference>
<dbReference type="GO" id="GO:0005737">
    <property type="term" value="C:cytoplasm"/>
    <property type="evidence" value="ECO:0007669"/>
    <property type="project" value="UniProtKB-ARBA"/>
</dbReference>
<dbReference type="InterPro" id="IPR023393">
    <property type="entry name" value="START-like_dom_sf"/>
</dbReference>
<feature type="compositionally biased region" description="Basic and acidic residues" evidence="1">
    <location>
        <begin position="890"/>
        <end position="902"/>
    </location>
</feature>
<keyword evidence="4" id="KW-1185">Reference proteome</keyword>
<gene>
    <name evidence="3" type="ORF">PSHT_07556</name>
</gene>
<dbReference type="InterPro" id="IPR002913">
    <property type="entry name" value="START_lipid-bd_dom"/>
</dbReference>
<feature type="compositionally biased region" description="Polar residues" evidence="1">
    <location>
        <begin position="359"/>
        <end position="371"/>
    </location>
</feature>
<feature type="region of interest" description="Disordered" evidence="1">
    <location>
        <begin position="310"/>
        <end position="390"/>
    </location>
</feature>